<evidence type="ECO:0000256" key="4">
    <source>
        <dbReference type="ARBA" id="ARBA00023277"/>
    </source>
</evidence>
<keyword evidence="4 5" id="KW-0119">Carbohydrate metabolism</keyword>
<dbReference type="Proteomes" id="UP000232227">
    <property type="component" value="Chromosome"/>
</dbReference>
<dbReference type="KEGG" id="mlac:CP520_01435"/>
<evidence type="ECO:0000256" key="6">
    <source>
        <dbReference type="PIRSR" id="PIRSR038994-1"/>
    </source>
</evidence>
<dbReference type="InterPro" id="IPR011059">
    <property type="entry name" value="Metal-dep_hydrolase_composite"/>
</dbReference>
<accession>A0A291IRN7</accession>
<evidence type="ECO:0000256" key="7">
    <source>
        <dbReference type="PIRSR" id="PIRSR038994-3"/>
    </source>
</evidence>
<organism evidence="8 9">
    <name type="scientific">Mesoplasma lactucae ATCC 49193</name>
    <dbReference type="NCBI Taxonomy" id="81460"/>
    <lineage>
        <taxon>Bacteria</taxon>
        <taxon>Bacillati</taxon>
        <taxon>Mycoplasmatota</taxon>
        <taxon>Mollicutes</taxon>
        <taxon>Entomoplasmatales</taxon>
        <taxon>Entomoplasmataceae</taxon>
        <taxon>Mesoplasma</taxon>
    </lineage>
</organism>
<dbReference type="PANTHER" id="PTHR11113">
    <property type="entry name" value="N-ACETYLGLUCOSAMINE-6-PHOSPHATE DEACETYLASE"/>
    <property type="match status" value="1"/>
</dbReference>
<dbReference type="Gene3D" id="3.20.20.140">
    <property type="entry name" value="Metal-dependent hydrolases"/>
    <property type="match status" value="1"/>
</dbReference>
<dbReference type="GO" id="GO:0008448">
    <property type="term" value="F:N-acetylglucosamine-6-phosphate deacetylase activity"/>
    <property type="evidence" value="ECO:0007669"/>
    <property type="project" value="InterPro"/>
</dbReference>
<feature type="active site" description="Proton donor/acceptor" evidence="6">
    <location>
        <position position="272"/>
    </location>
</feature>
<name>A0A291IRN7_9MOLU</name>
<dbReference type="SUPFAM" id="SSF51338">
    <property type="entry name" value="Composite domain of metallo-dependent hydrolases"/>
    <property type="match status" value="1"/>
</dbReference>
<dbReference type="Gene3D" id="2.30.40.10">
    <property type="entry name" value="Urease, subunit C, domain 1"/>
    <property type="match status" value="1"/>
</dbReference>
<comment type="cofactor">
    <cofactor evidence="7">
        <name>a divalent metal cation</name>
        <dbReference type="ChEBI" id="CHEBI:60240"/>
    </cofactor>
    <text evidence="7">Binds 1 divalent metal cation per subunit.</text>
</comment>
<evidence type="ECO:0000256" key="2">
    <source>
        <dbReference type="ARBA" id="ARBA00022723"/>
    </source>
</evidence>
<gene>
    <name evidence="8" type="primary">nagA</name>
    <name evidence="8" type="ORF">CP520_01435</name>
</gene>
<dbReference type="PANTHER" id="PTHR11113:SF14">
    <property type="entry name" value="N-ACETYLGLUCOSAMINE-6-PHOSPHATE DEACETYLASE"/>
    <property type="match status" value="1"/>
</dbReference>
<dbReference type="SUPFAM" id="SSF51556">
    <property type="entry name" value="Metallo-dependent hydrolases"/>
    <property type="match status" value="1"/>
</dbReference>
<evidence type="ECO:0000256" key="1">
    <source>
        <dbReference type="ARBA" id="ARBA00010716"/>
    </source>
</evidence>
<dbReference type="InterPro" id="IPR003764">
    <property type="entry name" value="GlcNAc_6-P_deAcase"/>
</dbReference>
<feature type="binding site" evidence="7">
    <location>
        <position position="192"/>
    </location>
    <ligand>
        <name>Zn(2+)</name>
        <dbReference type="ChEBI" id="CHEBI:29105"/>
    </ligand>
</feature>
<proteinExistence type="inferred from homology"/>
<dbReference type="GO" id="GO:0006046">
    <property type="term" value="P:N-acetylglucosamine catabolic process"/>
    <property type="evidence" value="ECO:0007669"/>
    <property type="project" value="TreeGrafter"/>
</dbReference>
<dbReference type="RefSeq" id="WP_096862708.1">
    <property type="nucleotide sequence ID" value="NZ_CP023668.1"/>
</dbReference>
<dbReference type="InterPro" id="IPR032466">
    <property type="entry name" value="Metal_Hydrolase"/>
</dbReference>
<keyword evidence="3 5" id="KW-0378">Hydrolase</keyword>
<protein>
    <submittedName>
        <fullName evidence="8">N-acetylglucosamine-6-phosphate deacetylase</fullName>
    </submittedName>
</protein>
<dbReference type="InterPro" id="IPR006680">
    <property type="entry name" value="Amidohydro-rel"/>
</dbReference>
<keyword evidence="2 7" id="KW-0479">Metal-binding</keyword>
<dbReference type="Pfam" id="PF01979">
    <property type="entry name" value="Amidohydro_1"/>
    <property type="match status" value="1"/>
</dbReference>
<comment type="similarity">
    <text evidence="1 5">Belongs to the metallo-dependent hydrolases superfamily. NagA family.</text>
</comment>
<feature type="binding site" evidence="7">
    <location>
        <position position="127"/>
    </location>
    <ligand>
        <name>Zn(2+)</name>
        <dbReference type="ChEBI" id="CHEBI:29105"/>
    </ligand>
</feature>
<dbReference type="AlphaFoldDB" id="A0A291IRN7"/>
<dbReference type="PIRSF" id="PIRSF038994">
    <property type="entry name" value="NagA"/>
    <property type="match status" value="1"/>
</dbReference>
<feature type="binding site" evidence="7">
    <location>
        <position position="214"/>
    </location>
    <ligand>
        <name>Zn(2+)</name>
        <dbReference type="ChEBI" id="CHEBI:29105"/>
    </ligand>
</feature>
<reference evidence="8 9" key="1">
    <citation type="submission" date="2017-09" db="EMBL/GenBank/DDBJ databases">
        <title>SPAdes assembly of the Mesoplasma lactucae genome.</title>
        <authorList>
            <person name="Knight T.F."/>
            <person name="Rubinstein R."/>
            <person name="Citino T."/>
        </authorList>
    </citation>
    <scope>NUCLEOTIDE SEQUENCE [LARGE SCALE GENOMIC DNA]</scope>
    <source>
        <strain evidence="8 9">831-C4</strain>
    </source>
</reference>
<evidence type="ECO:0000256" key="3">
    <source>
        <dbReference type="ARBA" id="ARBA00022801"/>
    </source>
</evidence>
<keyword evidence="9" id="KW-1185">Reference proteome</keyword>
<dbReference type="CDD" id="cd00854">
    <property type="entry name" value="NagA"/>
    <property type="match status" value="1"/>
</dbReference>
<dbReference type="OrthoDB" id="9776488at2"/>
<dbReference type="GO" id="GO:0046872">
    <property type="term" value="F:metal ion binding"/>
    <property type="evidence" value="ECO:0007669"/>
    <property type="project" value="UniProtKB-KW"/>
</dbReference>
<evidence type="ECO:0000256" key="5">
    <source>
        <dbReference type="PIRNR" id="PIRNR038994"/>
    </source>
</evidence>
<dbReference type="EMBL" id="CP023668">
    <property type="protein sequence ID" value="ATG97420.1"/>
    <property type="molecule type" value="Genomic_DNA"/>
</dbReference>
<sequence>MILKNAKIVLENEIINGYVEITDDKIIDIKQGDYSGSDAVDLEGNWLLPGFIDCHVHGGYGISFESGSVEAYKEYAKKTTIEGVTGYCFTSVTNSDADNDKYYSEFGKFMVNENHGLQAKCFGAHMEGPFISPLKKGAHDPKLIKKPSIELTKRWNDLANGTLRIVTYAPEEQNGEYTTWLIQNKILPSAGHSNVSAIEFEKNDYRLGVRHVTHLFNQMSEVDHHNPGLAVFALTHDDILAEVISDGVHIQPEVLKMIYDCKSADSICIVTDGMLAKGMPDGNYILGELPVYKKGIEVRLQHGDNLAASAAPYDHNVRFYQKTCDIPMTELIKMTSINIAKQLNIFDKTGSIEINKQADLVCLDKDLKVLKTIVDGKICYEKRNEH</sequence>
<dbReference type="NCBIfam" id="TIGR00221">
    <property type="entry name" value="nagA"/>
    <property type="match status" value="1"/>
</dbReference>
<evidence type="ECO:0000313" key="9">
    <source>
        <dbReference type="Proteomes" id="UP000232227"/>
    </source>
</evidence>
<evidence type="ECO:0000313" key="8">
    <source>
        <dbReference type="EMBL" id="ATG97420.1"/>
    </source>
</evidence>